<evidence type="ECO:0008006" key="4">
    <source>
        <dbReference type="Google" id="ProtNLM"/>
    </source>
</evidence>
<sequence>MTEQAGVRELLVADSFRVRVRDGVAEVRGWQAHLDRFRGSAVEALAAPESVRAAERDARELTARLADAAREALLSPTHRGASSSFEVAGAPIPLGENDRARLTAFLTAARGEIAAAGAGFPRLELWRESDGTTSFDLSLRPLPELRDSIELRTAGPVELKHATRKGPNIGALTRLNHELGAEALLLSPTGTVREGATTSLIVWGDDGDRSGRVIASQERVASVTEDLLVEAAARRLVGTKPERSRGGALSWGGFGTPSGGLGSSHSGSDRGTDRDTDPTPEQLLGHEVWAVNALHGIRPVSHLDGVALPLPVGPRLAWFRAALERAWQPVR</sequence>
<feature type="compositionally biased region" description="Gly residues" evidence="1">
    <location>
        <begin position="249"/>
        <end position="262"/>
    </location>
</feature>
<dbReference type="EMBL" id="QYAD01000005">
    <property type="protein sequence ID" value="MBL3690932.1"/>
    <property type="molecule type" value="Genomic_DNA"/>
</dbReference>
<dbReference type="Proteomes" id="UP001646141">
    <property type="component" value="Unassembled WGS sequence"/>
</dbReference>
<dbReference type="RefSeq" id="WP_202383106.1">
    <property type="nucleotide sequence ID" value="NZ_BAAAMA010000009.1"/>
</dbReference>
<proteinExistence type="predicted"/>
<dbReference type="Gene3D" id="3.20.10.10">
    <property type="entry name" value="D-amino Acid Aminotransferase, subunit A, domain 2"/>
    <property type="match status" value="1"/>
</dbReference>
<dbReference type="InterPro" id="IPR043132">
    <property type="entry name" value="BCAT-like_C"/>
</dbReference>
<evidence type="ECO:0000313" key="3">
    <source>
        <dbReference type="Proteomes" id="UP001646141"/>
    </source>
</evidence>
<reference evidence="2 3" key="1">
    <citation type="submission" date="2018-09" db="EMBL/GenBank/DDBJ databases">
        <title>Comparative genomics of Leucobacter spp.</title>
        <authorList>
            <person name="Reis A.C."/>
            <person name="Kolvenbach B.A."/>
            <person name="Corvini P.F.X."/>
            <person name="Nunes O.C."/>
        </authorList>
    </citation>
    <scope>NUCLEOTIDE SEQUENCE [LARGE SCALE GENOMIC DNA]</scope>
    <source>
        <strain evidence="2 3">L-1</strain>
    </source>
</reference>
<protein>
    <recommendedName>
        <fullName evidence="4">Branched-chain amino acid aminotransferase/4-amino-4-deoxychorismate lyase</fullName>
    </recommendedName>
</protein>
<keyword evidence="3" id="KW-1185">Reference proteome</keyword>
<organism evidence="2 3">
    <name type="scientific">Leucobacter chromiireducens subsp. chromiireducens</name>
    <dbReference type="NCBI Taxonomy" id="660067"/>
    <lineage>
        <taxon>Bacteria</taxon>
        <taxon>Bacillati</taxon>
        <taxon>Actinomycetota</taxon>
        <taxon>Actinomycetes</taxon>
        <taxon>Micrococcales</taxon>
        <taxon>Microbacteriaceae</taxon>
        <taxon>Leucobacter</taxon>
    </lineage>
</organism>
<accession>A0ABS1SUT2</accession>
<feature type="region of interest" description="Disordered" evidence="1">
    <location>
        <begin position="242"/>
        <end position="281"/>
    </location>
</feature>
<feature type="compositionally biased region" description="Basic and acidic residues" evidence="1">
    <location>
        <begin position="267"/>
        <end position="277"/>
    </location>
</feature>
<comment type="caution">
    <text evidence="2">The sequence shown here is derived from an EMBL/GenBank/DDBJ whole genome shotgun (WGS) entry which is preliminary data.</text>
</comment>
<name>A0ABS1SUT2_9MICO</name>
<evidence type="ECO:0000256" key="1">
    <source>
        <dbReference type="SAM" id="MobiDB-lite"/>
    </source>
</evidence>
<gene>
    <name evidence="2" type="ORF">D3226_13370</name>
</gene>
<evidence type="ECO:0000313" key="2">
    <source>
        <dbReference type="EMBL" id="MBL3690932.1"/>
    </source>
</evidence>